<dbReference type="AlphaFoldDB" id="A0A4P6JVZ0"/>
<dbReference type="InterPro" id="IPR024654">
    <property type="entry name" value="Calcineurin-like_PHP_lpxH"/>
</dbReference>
<name>A0A4P6JVZ0_KTERU</name>
<dbReference type="OrthoDB" id="9813918at2"/>
<proteinExistence type="inferred from homology"/>
<feature type="domain" description="Calcineurin-like phosphoesterase" evidence="2">
    <location>
        <begin position="28"/>
        <end position="226"/>
    </location>
</feature>
<accession>A0A4P6JVZ0</accession>
<dbReference type="Pfam" id="PF12850">
    <property type="entry name" value="Metallophos_2"/>
    <property type="match status" value="1"/>
</dbReference>
<dbReference type="CDD" id="cd00838">
    <property type="entry name" value="MPP_superfamily"/>
    <property type="match status" value="1"/>
</dbReference>
<evidence type="ECO:0000313" key="4">
    <source>
        <dbReference type="Proteomes" id="UP000290365"/>
    </source>
</evidence>
<dbReference type="Proteomes" id="UP000290365">
    <property type="component" value="Chromosome"/>
</dbReference>
<evidence type="ECO:0000313" key="3">
    <source>
        <dbReference type="EMBL" id="QBD79625.1"/>
    </source>
</evidence>
<dbReference type="InterPro" id="IPR050126">
    <property type="entry name" value="Ap4A_hydrolase"/>
</dbReference>
<organism evidence="3 4">
    <name type="scientific">Ktedonosporobacter rubrisoli</name>
    <dbReference type="NCBI Taxonomy" id="2509675"/>
    <lineage>
        <taxon>Bacteria</taxon>
        <taxon>Bacillati</taxon>
        <taxon>Chloroflexota</taxon>
        <taxon>Ktedonobacteria</taxon>
        <taxon>Ktedonobacterales</taxon>
        <taxon>Ktedonosporobacteraceae</taxon>
        <taxon>Ktedonosporobacter</taxon>
    </lineage>
</organism>
<comment type="similarity">
    <text evidence="1">Belongs to the metallophosphoesterase superfamily. YfcE family.</text>
</comment>
<dbReference type="SUPFAM" id="SSF56300">
    <property type="entry name" value="Metallo-dependent phosphatases"/>
    <property type="match status" value="1"/>
</dbReference>
<reference evidence="3 4" key="1">
    <citation type="submission" date="2019-01" db="EMBL/GenBank/DDBJ databases">
        <title>Ktedonosporobacter rubrisoli SCAWS-G2.</title>
        <authorList>
            <person name="Huang Y."/>
            <person name="Yan B."/>
        </authorList>
    </citation>
    <scope>NUCLEOTIDE SEQUENCE [LARGE SCALE GENOMIC DNA]</scope>
    <source>
        <strain evidence="3 4">SCAWS-G2</strain>
    </source>
</reference>
<protein>
    <submittedName>
        <fullName evidence="3">Metallophosphatase family protein</fullName>
    </submittedName>
</protein>
<dbReference type="KEGG" id="kbs:EPA93_28070"/>
<dbReference type="EMBL" id="CP035758">
    <property type="protein sequence ID" value="QBD79625.1"/>
    <property type="molecule type" value="Genomic_DNA"/>
</dbReference>
<sequence length="276" mass="29760">MIAHWNFFLQEGDVCLMTQQAVNQPFTLAILADIHGNLAALEAVLDDLQTQAYDQLIIAGDLVMNAPYPAETLALIRSLQAQTLFGETDRAVVAAGKGNSQHALACWTAEQLGADGLAYLESLAFSHLITPSQSAPARDELLVVHATPTEVGAFLILQPNALDARCSALTPEAEARALLGQVRTSLIIHGHLHYASTGFVGEQQVVSVGAVGFPFDGKHEAAYALANWDGVRWEIKHRRVPYDYAGVIAAMMRIGQPDASTMAQRLRSASWCSQLS</sequence>
<dbReference type="PANTHER" id="PTHR42850:SF2">
    <property type="entry name" value="BLL5683 PROTEIN"/>
    <property type="match status" value="1"/>
</dbReference>
<evidence type="ECO:0000259" key="2">
    <source>
        <dbReference type="Pfam" id="PF12850"/>
    </source>
</evidence>
<dbReference type="GO" id="GO:0016791">
    <property type="term" value="F:phosphatase activity"/>
    <property type="evidence" value="ECO:0007669"/>
    <property type="project" value="TreeGrafter"/>
</dbReference>
<evidence type="ECO:0000256" key="1">
    <source>
        <dbReference type="ARBA" id="ARBA00008950"/>
    </source>
</evidence>
<keyword evidence="4" id="KW-1185">Reference proteome</keyword>
<dbReference type="PANTHER" id="PTHR42850">
    <property type="entry name" value="METALLOPHOSPHOESTERASE"/>
    <property type="match status" value="1"/>
</dbReference>
<gene>
    <name evidence="3" type="ORF">EPA93_28070</name>
</gene>
<dbReference type="Gene3D" id="3.60.21.10">
    <property type="match status" value="1"/>
</dbReference>
<dbReference type="InterPro" id="IPR011152">
    <property type="entry name" value="Pesterase_MJ0912"/>
</dbReference>
<dbReference type="GO" id="GO:0005737">
    <property type="term" value="C:cytoplasm"/>
    <property type="evidence" value="ECO:0007669"/>
    <property type="project" value="TreeGrafter"/>
</dbReference>
<dbReference type="InterPro" id="IPR029052">
    <property type="entry name" value="Metallo-depent_PP-like"/>
</dbReference>
<dbReference type="PIRSF" id="PIRSF000883">
    <property type="entry name" value="Pesterase_MJ0912"/>
    <property type="match status" value="1"/>
</dbReference>